<protein>
    <submittedName>
        <fullName evidence="3">Uncharacterized protein</fullName>
    </submittedName>
</protein>
<evidence type="ECO:0000313" key="4">
    <source>
        <dbReference type="Proteomes" id="UP000233524"/>
    </source>
</evidence>
<dbReference type="VEuPathDB" id="FungiDB:jhhlp_005533"/>
<feature type="compositionally biased region" description="Low complexity" evidence="2">
    <location>
        <begin position="150"/>
        <end position="160"/>
    </location>
</feature>
<evidence type="ECO:0000256" key="1">
    <source>
        <dbReference type="SAM" id="Coils"/>
    </source>
</evidence>
<sequence length="697" mass="75937">MRLSDIGVSLQGAMSLTPFSEPPPSSPRSTTIPPALQRLMPWNPPSPPTPQRGHYPSAGHRPGSHECTSSCSYHHDRLVAEEDDDTTALLKDSPPQRSTNRLNRRPNWLYPNQHAPQGEGPAVELATSPAPAVVRSSPAALSAGGGNHAQQQQQRRQPQPSAHAASLAASFPRPRRHGHGRAQNAVEGISSLDRDRRRGGGRDRERDRDKGRDKALDASGMSSSGGTGSAAASEKRRSLHVSRTGAGPTNAAGGGGASRGRSSSVSRNALIAPPPKAFHSGPASAASSDRAEDGHGAEGGAPVSGKEGNASSGTAPTTTAAMAAALKEKDDKIAMLQRELKIMEEEFAKELDRLSQNESETATFWQNKHSALNQQFLRADTELRLLRAEVEVRREEREELREGWDILRKQVREREEEIAELMTQVRGLKDWVSTSTRSDAQTTDEVFGDGMAKLANSLQNWVIVNFRKAKLVLDKAEPATLDELSRLVPMYEEVAPFAKVHLLQSVVSAILVEMVFNAYYVGLSKEQTEQFRQIEDLLRSFTGSDAPINQWRSSTLSILRRDDSKRLASETESLSAAVISRINTTLDAITDDTATPQRDQTLAGLVQSSVDLARLLAVQKAEFRVWMPPLVAHQRTTFDGSTMEDLGGEEDDEDGLAAREIWCVAFPGVIKRGDESGGHLQYENVIAKARVLCRPEQ</sequence>
<feature type="compositionally biased region" description="Low complexity" evidence="2">
    <location>
        <begin position="126"/>
        <end position="142"/>
    </location>
</feature>
<gene>
    <name evidence="3" type="ORF">jhhlp_005533</name>
</gene>
<dbReference type="OrthoDB" id="5328813at2759"/>
<organism evidence="3 4">
    <name type="scientific">Lomentospora prolificans</name>
    <dbReference type="NCBI Taxonomy" id="41688"/>
    <lineage>
        <taxon>Eukaryota</taxon>
        <taxon>Fungi</taxon>
        <taxon>Dikarya</taxon>
        <taxon>Ascomycota</taxon>
        <taxon>Pezizomycotina</taxon>
        <taxon>Sordariomycetes</taxon>
        <taxon>Hypocreomycetidae</taxon>
        <taxon>Microascales</taxon>
        <taxon>Microascaceae</taxon>
        <taxon>Lomentospora</taxon>
    </lineage>
</organism>
<keyword evidence="4" id="KW-1185">Reference proteome</keyword>
<proteinExistence type="predicted"/>
<dbReference type="Proteomes" id="UP000233524">
    <property type="component" value="Unassembled WGS sequence"/>
</dbReference>
<reference evidence="3 4" key="1">
    <citation type="journal article" date="2017" name="G3 (Bethesda)">
        <title>First Draft Genome Sequence of the Pathogenic Fungus Lomentospora prolificans (Formerly Scedosporium prolificans).</title>
        <authorList>
            <person name="Luo R."/>
            <person name="Zimin A."/>
            <person name="Workman R."/>
            <person name="Fan Y."/>
            <person name="Pertea G."/>
            <person name="Grossman N."/>
            <person name="Wear M.P."/>
            <person name="Jia B."/>
            <person name="Miller H."/>
            <person name="Casadevall A."/>
            <person name="Timp W."/>
            <person name="Zhang S.X."/>
            <person name="Salzberg S.L."/>
        </authorList>
    </citation>
    <scope>NUCLEOTIDE SEQUENCE [LARGE SCALE GENOMIC DNA]</scope>
    <source>
        <strain evidence="3 4">JHH-5317</strain>
    </source>
</reference>
<accession>A0A2N3N3D7</accession>
<name>A0A2N3N3D7_9PEZI</name>
<feature type="region of interest" description="Disordered" evidence="2">
    <location>
        <begin position="1"/>
        <end position="70"/>
    </location>
</feature>
<feature type="region of interest" description="Disordered" evidence="2">
    <location>
        <begin position="85"/>
        <end position="319"/>
    </location>
</feature>
<dbReference type="InParanoid" id="A0A2N3N3D7"/>
<evidence type="ECO:0000256" key="2">
    <source>
        <dbReference type="SAM" id="MobiDB-lite"/>
    </source>
</evidence>
<feature type="coiled-coil region" evidence="1">
    <location>
        <begin position="326"/>
        <end position="403"/>
    </location>
</feature>
<feature type="compositionally biased region" description="Basic and acidic residues" evidence="2">
    <location>
        <begin position="192"/>
        <end position="216"/>
    </location>
</feature>
<dbReference type="EMBL" id="NLAX01000701">
    <property type="protein sequence ID" value="PKS06937.1"/>
    <property type="molecule type" value="Genomic_DNA"/>
</dbReference>
<dbReference type="AlphaFoldDB" id="A0A2N3N3D7"/>
<comment type="caution">
    <text evidence="3">The sequence shown here is derived from an EMBL/GenBank/DDBJ whole genome shotgun (WGS) entry which is preliminary data.</text>
</comment>
<keyword evidence="1" id="KW-0175">Coiled coil</keyword>
<evidence type="ECO:0000313" key="3">
    <source>
        <dbReference type="EMBL" id="PKS06937.1"/>
    </source>
</evidence>
<dbReference type="STRING" id="41688.A0A2N3N3D7"/>